<evidence type="ECO:0000259" key="10">
    <source>
        <dbReference type="PROSITE" id="PS50110"/>
    </source>
</evidence>
<dbReference type="EMBL" id="CP026118">
    <property type="protein sequence ID" value="QAS54373.1"/>
    <property type="molecule type" value="Genomic_DNA"/>
</dbReference>
<dbReference type="GO" id="GO:0005737">
    <property type="term" value="C:cytoplasm"/>
    <property type="evidence" value="ECO:0007669"/>
    <property type="project" value="UniProtKB-SubCell"/>
</dbReference>
<dbReference type="PANTHER" id="PTHR45526:SF1">
    <property type="entry name" value="TRANSCRIPTIONAL REGULATORY PROTEIN DCUR-RELATED"/>
    <property type="match status" value="1"/>
</dbReference>
<keyword evidence="3 9" id="KW-0597">Phosphoprotein</keyword>
<protein>
    <submittedName>
        <fullName evidence="11">Two-component system response regulator DcuR</fullName>
    </submittedName>
</protein>
<dbReference type="GO" id="GO:0003700">
    <property type="term" value="F:DNA-binding transcription factor activity"/>
    <property type="evidence" value="ECO:0007669"/>
    <property type="project" value="InterPro"/>
</dbReference>
<feature type="modified residue" description="4-aspartylphosphate" evidence="9">
    <location>
        <position position="54"/>
    </location>
</feature>
<dbReference type="Pfam" id="PF08279">
    <property type="entry name" value="HTH_11"/>
    <property type="match status" value="1"/>
</dbReference>
<dbReference type="RefSeq" id="WP_128526638.1">
    <property type="nucleotide sequence ID" value="NZ_CP026118.1"/>
</dbReference>
<evidence type="ECO:0000256" key="6">
    <source>
        <dbReference type="ARBA" id="ARBA00023125"/>
    </source>
</evidence>
<evidence type="ECO:0000256" key="4">
    <source>
        <dbReference type="ARBA" id="ARBA00023012"/>
    </source>
</evidence>
<keyword evidence="7" id="KW-0010">Activator</keyword>
<evidence type="ECO:0000256" key="3">
    <source>
        <dbReference type="ARBA" id="ARBA00022553"/>
    </source>
</evidence>
<keyword evidence="5" id="KW-0805">Transcription regulation</keyword>
<dbReference type="SUPFAM" id="SSF52172">
    <property type="entry name" value="CheY-like"/>
    <property type="match status" value="1"/>
</dbReference>
<dbReference type="AlphaFoldDB" id="A0A410MI51"/>
<keyword evidence="4" id="KW-0902">Two-component regulatory system</keyword>
<reference evidence="11 12" key="1">
    <citation type="submission" date="2018-01" db="EMBL/GenBank/DDBJ databases">
        <title>The whole genome sequencing and assembly of Halobacillus litoralis ERB031 strain.</title>
        <authorList>
            <person name="Lee S.-J."/>
            <person name="Park M.-K."/>
            <person name="Kim J.-Y."/>
            <person name="Lee Y.-J."/>
            <person name="Yi H."/>
            <person name="Bahn Y.-S."/>
            <person name="Kim J.F."/>
            <person name="Lee D.-W."/>
        </authorList>
    </citation>
    <scope>NUCLEOTIDE SEQUENCE [LARGE SCALE GENOMIC DNA]</scope>
    <source>
        <strain evidence="11 12">ERB 031</strain>
    </source>
</reference>
<sequence length="236" mass="27677">MIHVLIVEDDPMVADLNKKYVEQVDGFHLAAMAANVEEALRYLDEYDVDLILLDVYMPGRNGLQLLKDLREKDERVDVILITAASEKEQIQKSLRLGAVDYLIKPFEFERLQGALIKYKENYAVFQDKENVGQDEIDRIFIAQENRQEKNRIQVPKGLTQNTLELILRIIRKKENRAFSTDEIAQDTEVSRVSIRKYLKFLKEIDFLEETLVYGVGRPVYQYQIKNTDDLDLEFYH</sequence>
<evidence type="ECO:0000256" key="9">
    <source>
        <dbReference type="PROSITE-ProRule" id="PRU00169"/>
    </source>
</evidence>
<proteinExistence type="predicted"/>
<dbReference type="Gene3D" id="1.10.10.10">
    <property type="entry name" value="Winged helix-like DNA-binding domain superfamily/Winged helix DNA-binding domain"/>
    <property type="match status" value="1"/>
</dbReference>
<keyword evidence="2" id="KW-0963">Cytoplasm</keyword>
<dbReference type="KEGG" id="hli:HLI_20215"/>
<dbReference type="GO" id="GO:0003677">
    <property type="term" value="F:DNA binding"/>
    <property type="evidence" value="ECO:0007669"/>
    <property type="project" value="UniProtKB-KW"/>
</dbReference>
<dbReference type="PANTHER" id="PTHR45526">
    <property type="entry name" value="TRANSCRIPTIONAL REGULATORY PROTEIN DPIA"/>
    <property type="match status" value="1"/>
</dbReference>
<feature type="domain" description="Response regulatory" evidence="10">
    <location>
        <begin position="3"/>
        <end position="119"/>
    </location>
</feature>
<keyword evidence="6" id="KW-0238">DNA-binding</keyword>
<evidence type="ECO:0000256" key="8">
    <source>
        <dbReference type="ARBA" id="ARBA00023163"/>
    </source>
</evidence>
<dbReference type="Gene3D" id="3.40.50.2300">
    <property type="match status" value="1"/>
</dbReference>
<dbReference type="InterPro" id="IPR013196">
    <property type="entry name" value="HTH_11"/>
</dbReference>
<dbReference type="PROSITE" id="PS50110">
    <property type="entry name" value="RESPONSE_REGULATORY"/>
    <property type="match status" value="1"/>
</dbReference>
<name>A0A410MI51_9BACI</name>
<dbReference type="InterPro" id="IPR011006">
    <property type="entry name" value="CheY-like_superfamily"/>
</dbReference>
<keyword evidence="8" id="KW-0804">Transcription</keyword>
<evidence type="ECO:0000313" key="12">
    <source>
        <dbReference type="Proteomes" id="UP000287756"/>
    </source>
</evidence>
<dbReference type="InterPro" id="IPR024187">
    <property type="entry name" value="Sig_transdc_resp-reg_cit/mal"/>
</dbReference>
<dbReference type="InterPro" id="IPR036388">
    <property type="entry name" value="WH-like_DNA-bd_sf"/>
</dbReference>
<dbReference type="GO" id="GO:0000156">
    <property type="term" value="F:phosphorelay response regulator activity"/>
    <property type="evidence" value="ECO:0007669"/>
    <property type="project" value="TreeGrafter"/>
</dbReference>
<evidence type="ECO:0000256" key="5">
    <source>
        <dbReference type="ARBA" id="ARBA00023015"/>
    </source>
</evidence>
<organism evidence="11 12">
    <name type="scientific">Halobacillus litoralis</name>
    <dbReference type="NCBI Taxonomy" id="45668"/>
    <lineage>
        <taxon>Bacteria</taxon>
        <taxon>Bacillati</taxon>
        <taxon>Bacillota</taxon>
        <taxon>Bacilli</taxon>
        <taxon>Bacillales</taxon>
        <taxon>Bacillaceae</taxon>
        <taxon>Halobacillus</taxon>
    </lineage>
</organism>
<evidence type="ECO:0000256" key="1">
    <source>
        <dbReference type="ARBA" id="ARBA00004496"/>
    </source>
</evidence>
<dbReference type="PIRSF" id="PIRSF006171">
    <property type="entry name" value="RR_citrat_malat"/>
    <property type="match status" value="1"/>
</dbReference>
<dbReference type="InterPro" id="IPR036390">
    <property type="entry name" value="WH_DNA-bd_sf"/>
</dbReference>
<dbReference type="SUPFAM" id="SSF46785">
    <property type="entry name" value="Winged helix' DNA-binding domain"/>
    <property type="match status" value="1"/>
</dbReference>
<evidence type="ECO:0000256" key="2">
    <source>
        <dbReference type="ARBA" id="ARBA00022490"/>
    </source>
</evidence>
<dbReference type="OrthoDB" id="9759232at2"/>
<evidence type="ECO:0000256" key="7">
    <source>
        <dbReference type="ARBA" id="ARBA00023159"/>
    </source>
</evidence>
<dbReference type="InterPro" id="IPR051271">
    <property type="entry name" value="2C-system_Tx_regulators"/>
</dbReference>
<evidence type="ECO:0000313" key="11">
    <source>
        <dbReference type="EMBL" id="QAS54373.1"/>
    </source>
</evidence>
<dbReference type="SMART" id="SM00448">
    <property type="entry name" value="REC"/>
    <property type="match status" value="1"/>
</dbReference>
<accession>A0A410MI51</accession>
<dbReference type="Pfam" id="PF00072">
    <property type="entry name" value="Response_reg"/>
    <property type="match status" value="1"/>
</dbReference>
<dbReference type="InterPro" id="IPR001789">
    <property type="entry name" value="Sig_transdc_resp-reg_receiver"/>
</dbReference>
<gene>
    <name evidence="11" type="ORF">HLI_20215</name>
</gene>
<comment type="subcellular location">
    <subcellularLocation>
        <location evidence="1">Cytoplasm</location>
    </subcellularLocation>
</comment>
<dbReference type="Proteomes" id="UP000287756">
    <property type="component" value="Chromosome"/>
</dbReference>
<dbReference type="CDD" id="cd19925">
    <property type="entry name" value="REC_citrate_TCS"/>
    <property type="match status" value="1"/>
</dbReference>